<proteinExistence type="predicted"/>
<evidence type="ECO:0000313" key="1">
    <source>
        <dbReference type="EMBL" id="KAJ8028859.1"/>
    </source>
</evidence>
<reference evidence="1" key="1">
    <citation type="submission" date="2021-10" db="EMBL/GenBank/DDBJ databases">
        <title>Tropical sea cucumber genome reveals ecological adaptation and Cuvierian tubules defense mechanism.</title>
        <authorList>
            <person name="Chen T."/>
        </authorList>
    </citation>
    <scope>NUCLEOTIDE SEQUENCE</scope>
    <source>
        <strain evidence="1">Nanhai2018</strain>
        <tissue evidence="1">Muscle</tissue>
    </source>
</reference>
<organism evidence="1 2">
    <name type="scientific">Holothuria leucospilota</name>
    <name type="common">Black long sea cucumber</name>
    <name type="synonym">Mertensiothuria leucospilota</name>
    <dbReference type="NCBI Taxonomy" id="206669"/>
    <lineage>
        <taxon>Eukaryota</taxon>
        <taxon>Metazoa</taxon>
        <taxon>Echinodermata</taxon>
        <taxon>Eleutherozoa</taxon>
        <taxon>Echinozoa</taxon>
        <taxon>Holothuroidea</taxon>
        <taxon>Aspidochirotacea</taxon>
        <taxon>Aspidochirotida</taxon>
        <taxon>Holothuriidae</taxon>
        <taxon>Holothuria</taxon>
    </lineage>
</organism>
<evidence type="ECO:0000313" key="2">
    <source>
        <dbReference type="Proteomes" id="UP001152320"/>
    </source>
</evidence>
<dbReference type="EMBL" id="JAIZAY010000014">
    <property type="protein sequence ID" value="KAJ8028859.1"/>
    <property type="molecule type" value="Genomic_DNA"/>
</dbReference>
<comment type="caution">
    <text evidence="1">The sequence shown here is derived from an EMBL/GenBank/DDBJ whole genome shotgun (WGS) entry which is preliminary data.</text>
</comment>
<dbReference type="AlphaFoldDB" id="A0A9Q1H017"/>
<accession>A0A9Q1H017</accession>
<dbReference type="Proteomes" id="UP001152320">
    <property type="component" value="Chromosome 14"/>
</dbReference>
<sequence length="194" mass="21428">MSLYIGQAINELEMLLGRKQVLGRMGSSRTTERQRLSVALGQASQTHIHPDPDWPCRSRRSPINGCSVVYHLCACGPFRGMRVRQDCRRFCCSKNIGGSLHLLVYFGHAANAPSCVHEYQLVRSSHCGRCDWFCKVRPASVASAVSLQLFSPPLRLHVFKSLVYGSSPLASFRGSALPSAQINTHTHTCTQSPT</sequence>
<gene>
    <name evidence="1" type="ORF">HOLleu_28106</name>
</gene>
<keyword evidence="2" id="KW-1185">Reference proteome</keyword>
<name>A0A9Q1H017_HOLLE</name>
<protein>
    <submittedName>
        <fullName evidence="1">Uncharacterized protein</fullName>
    </submittedName>
</protein>